<dbReference type="AlphaFoldDB" id="A0A0M9AI27"/>
<sequence>MQQPAEGRTIGISDQYGEWGEADVGFIQRSDDYRYSIASENGSGEDYDWDIQGIVTNSRIEDMVANNEKSRFQGAKTGRSHSEVFRYDNVNWESTDGPVVFIDHDSDGGDSGCPYFELDDDGAYIMGVHAWGHNDETQAKGNTIEFAENVLDVVV</sequence>
<dbReference type="InterPro" id="IPR009003">
    <property type="entry name" value="Peptidase_S1_PA"/>
</dbReference>
<dbReference type="SUPFAM" id="SSF50494">
    <property type="entry name" value="Trypsin-like serine proteases"/>
    <property type="match status" value="1"/>
</dbReference>
<dbReference type="PATRIC" id="fig|1705562.3.peg.3359"/>
<protein>
    <recommendedName>
        <fullName evidence="3">Peptidase S1 domain-containing protein</fullName>
    </recommendedName>
</protein>
<proteinExistence type="predicted"/>
<evidence type="ECO:0000313" key="2">
    <source>
        <dbReference type="Proteomes" id="UP000037729"/>
    </source>
</evidence>
<name>A0A0M9AI27_9EURY</name>
<dbReference type="Proteomes" id="UP000037729">
    <property type="component" value="Unassembled WGS sequence"/>
</dbReference>
<accession>A0A0M9AI27</accession>
<keyword evidence="2" id="KW-1185">Reference proteome</keyword>
<organism evidence="1 2">
    <name type="scientific">Haloarcula rubripromontorii</name>
    <dbReference type="NCBI Taxonomy" id="1705562"/>
    <lineage>
        <taxon>Archaea</taxon>
        <taxon>Methanobacteriati</taxon>
        <taxon>Methanobacteriota</taxon>
        <taxon>Stenosarchaea group</taxon>
        <taxon>Halobacteria</taxon>
        <taxon>Halobacteriales</taxon>
        <taxon>Haloarculaceae</taxon>
        <taxon>Haloarcula</taxon>
    </lineage>
</organism>
<dbReference type="EMBL" id="LIUF01000004">
    <property type="protein sequence ID" value="KOX92432.1"/>
    <property type="molecule type" value="Genomic_DNA"/>
</dbReference>
<gene>
    <name evidence="1" type="ORF">AMS69_13825</name>
</gene>
<evidence type="ECO:0008006" key="3">
    <source>
        <dbReference type="Google" id="ProtNLM"/>
    </source>
</evidence>
<comment type="caution">
    <text evidence="1">The sequence shown here is derived from an EMBL/GenBank/DDBJ whole genome shotgun (WGS) entry which is preliminary data.</text>
</comment>
<evidence type="ECO:0000313" key="1">
    <source>
        <dbReference type="EMBL" id="KOX92432.1"/>
    </source>
</evidence>
<reference evidence="1 2" key="1">
    <citation type="submission" date="2015-08" db="EMBL/GenBank/DDBJ databases">
        <title>Genomes of Isolates from Cabo Rojo, PR.</title>
        <authorList>
            <person name="Sanchez-Nieves R.L."/>
            <person name="Montalvo-Rodriguez R."/>
        </authorList>
    </citation>
    <scope>NUCLEOTIDE SEQUENCE [LARGE SCALE GENOMIC DNA]</scope>
    <source>
        <strain evidence="1 2">SL3</strain>
    </source>
</reference>